<dbReference type="AlphaFoldDB" id="A0A1G9QQP4"/>
<keyword evidence="1" id="KW-0472">Membrane</keyword>
<proteinExistence type="predicted"/>
<keyword evidence="1" id="KW-1133">Transmembrane helix</keyword>
<gene>
    <name evidence="2" type="ORF">SAMN05428957_102500</name>
</gene>
<sequence>MINYRRNFLLIIIIGIVWLTIDLDYDRKDPNSIDRMLKWSPFSQRWCLNSIAIAGEGPSAHNLHGLNCPQIYNLALKKVDRYYDRAISTFSSALDALDKNPGTEANIKFSPIINADSSIFNTHDPRPGSAVYDAQKIKSKLELAKTESAIIKKELEDFSPKIPWRKKINFGEQIFIPVKYELVASEKNSTESIKVPFPKSECDINYSEVVEKAGLIPEEISIDGPDDADFSGYGCPYRIMPTPGSIVVKGSKVKFRSAGESG</sequence>
<dbReference type="EMBL" id="FNHP01000002">
    <property type="protein sequence ID" value="SDM13293.1"/>
    <property type="molecule type" value="Genomic_DNA"/>
</dbReference>
<evidence type="ECO:0000313" key="2">
    <source>
        <dbReference type="EMBL" id="SDM13293.1"/>
    </source>
</evidence>
<dbReference type="Proteomes" id="UP000198552">
    <property type="component" value="Unassembled WGS sequence"/>
</dbReference>
<feature type="transmembrane region" description="Helical" evidence="1">
    <location>
        <begin position="7"/>
        <end position="25"/>
    </location>
</feature>
<keyword evidence="1" id="KW-0812">Transmembrane</keyword>
<organism evidence="2 3">
    <name type="scientific">Oryzisolibacter propanilivorax</name>
    <dbReference type="NCBI Taxonomy" id="1527607"/>
    <lineage>
        <taxon>Bacteria</taxon>
        <taxon>Pseudomonadati</taxon>
        <taxon>Pseudomonadota</taxon>
        <taxon>Betaproteobacteria</taxon>
        <taxon>Burkholderiales</taxon>
        <taxon>Comamonadaceae</taxon>
        <taxon>Oryzisolibacter</taxon>
    </lineage>
</organism>
<reference evidence="3" key="1">
    <citation type="submission" date="2016-10" db="EMBL/GenBank/DDBJ databases">
        <authorList>
            <person name="Varghese N."/>
            <person name="Submissions S."/>
        </authorList>
    </citation>
    <scope>NUCLEOTIDE SEQUENCE [LARGE SCALE GENOMIC DNA]</scope>
    <source>
        <strain evidence="3">EPL6</strain>
    </source>
</reference>
<accession>A0A1G9QQP4</accession>
<name>A0A1G9QQP4_9BURK</name>
<evidence type="ECO:0000256" key="1">
    <source>
        <dbReference type="SAM" id="Phobius"/>
    </source>
</evidence>
<protein>
    <submittedName>
        <fullName evidence="2">Uncharacterized protein</fullName>
    </submittedName>
</protein>
<evidence type="ECO:0000313" key="3">
    <source>
        <dbReference type="Proteomes" id="UP000198552"/>
    </source>
</evidence>
<keyword evidence="3" id="KW-1185">Reference proteome</keyword>